<accession>A0ABR2R305</accession>
<organism evidence="1 2">
    <name type="scientific">Hibiscus sabdariffa</name>
    <name type="common">roselle</name>
    <dbReference type="NCBI Taxonomy" id="183260"/>
    <lineage>
        <taxon>Eukaryota</taxon>
        <taxon>Viridiplantae</taxon>
        <taxon>Streptophyta</taxon>
        <taxon>Embryophyta</taxon>
        <taxon>Tracheophyta</taxon>
        <taxon>Spermatophyta</taxon>
        <taxon>Magnoliopsida</taxon>
        <taxon>eudicotyledons</taxon>
        <taxon>Gunneridae</taxon>
        <taxon>Pentapetalae</taxon>
        <taxon>rosids</taxon>
        <taxon>malvids</taxon>
        <taxon>Malvales</taxon>
        <taxon>Malvaceae</taxon>
        <taxon>Malvoideae</taxon>
        <taxon>Hibiscus</taxon>
    </lineage>
</organism>
<sequence>MGWFRRRFPIYGPSERRVRQVLFGRSLSPVYLRRKSARSVSYYALFQGWLLLGKPPGCLCTLTSFAFANSISENILSMRKPLTTRILLQARGWLVGKVSLG</sequence>
<protein>
    <submittedName>
        <fullName evidence="1">Uncharacterized protein</fullName>
    </submittedName>
</protein>
<name>A0ABR2R305_9ROSI</name>
<reference evidence="1 2" key="1">
    <citation type="journal article" date="2024" name="G3 (Bethesda)">
        <title>Genome assembly of Hibiscus sabdariffa L. provides insights into metabolisms of medicinal natural products.</title>
        <authorList>
            <person name="Kim T."/>
        </authorList>
    </citation>
    <scope>NUCLEOTIDE SEQUENCE [LARGE SCALE GENOMIC DNA]</scope>
    <source>
        <strain evidence="1">TK-2024</strain>
        <tissue evidence="1">Old leaves</tissue>
    </source>
</reference>
<dbReference type="EMBL" id="JBBPBN010000027">
    <property type="protein sequence ID" value="KAK9007322.1"/>
    <property type="molecule type" value="Genomic_DNA"/>
</dbReference>
<dbReference type="Proteomes" id="UP001396334">
    <property type="component" value="Unassembled WGS sequence"/>
</dbReference>
<gene>
    <name evidence="1" type="ORF">V6N11_051150</name>
</gene>
<proteinExistence type="predicted"/>
<comment type="caution">
    <text evidence="1">The sequence shown here is derived from an EMBL/GenBank/DDBJ whole genome shotgun (WGS) entry which is preliminary data.</text>
</comment>
<keyword evidence="2" id="KW-1185">Reference proteome</keyword>
<evidence type="ECO:0000313" key="1">
    <source>
        <dbReference type="EMBL" id="KAK9007322.1"/>
    </source>
</evidence>
<evidence type="ECO:0000313" key="2">
    <source>
        <dbReference type="Proteomes" id="UP001396334"/>
    </source>
</evidence>